<proteinExistence type="predicted"/>
<evidence type="ECO:0000313" key="1">
    <source>
        <dbReference type="EMBL" id="TWD77237.1"/>
    </source>
</evidence>
<dbReference type="Proteomes" id="UP000319722">
    <property type="component" value="Unassembled WGS sequence"/>
</dbReference>
<dbReference type="EMBL" id="VIVL01000010">
    <property type="protein sequence ID" value="TWD77237.1"/>
    <property type="molecule type" value="Genomic_DNA"/>
</dbReference>
<organism evidence="1 2">
    <name type="scientific">Variovorax beijingensis</name>
    <dbReference type="NCBI Taxonomy" id="2496117"/>
    <lineage>
        <taxon>Bacteria</taxon>
        <taxon>Pseudomonadati</taxon>
        <taxon>Pseudomonadota</taxon>
        <taxon>Betaproteobacteria</taxon>
        <taxon>Burkholderiales</taxon>
        <taxon>Comamonadaceae</taxon>
        <taxon>Variovorax</taxon>
    </lineage>
</organism>
<name>A0A561BEG6_9BURK</name>
<evidence type="ECO:0000313" key="2">
    <source>
        <dbReference type="Proteomes" id="UP000319722"/>
    </source>
</evidence>
<dbReference type="RefSeq" id="WP_261380393.1">
    <property type="nucleotide sequence ID" value="NZ_VIVL01000010.1"/>
</dbReference>
<accession>A0A561BEG6</accession>
<sequence>MKDETLTASLLKSMTVECLLQRCYPVQSSQFVLMTCPLPTVPA</sequence>
<reference evidence="1 2" key="1">
    <citation type="submission" date="2019-06" db="EMBL/GenBank/DDBJ databases">
        <title>Sorghum-associated microbial communities from plants grown in Nebraska, USA.</title>
        <authorList>
            <person name="Schachtman D."/>
        </authorList>
    </citation>
    <scope>NUCLEOTIDE SEQUENCE [LARGE SCALE GENOMIC DNA]</scope>
    <source>
        <strain evidence="1 2">T529</strain>
    </source>
</reference>
<gene>
    <name evidence="1" type="ORF">FB547_110199</name>
</gene>
<protein>
    <submittedName>
        <fullName evidence="1">Uncharacterized protein</fullName>
    </submittedName>
</protein>
<dbReference type="AlphaFoldDB" id="A0A561BEG6"/>
<comment type="caution">
    <text evidence="1">The sequence shown here is derived from an EMBL/GenBank/DDBJ whole genome shotgun (WGS) entry which is preliminary data.</text>
</comment>